<evidence type="ECO:0000313" key="2">
    <source>
        <dbReference type="Proteomes" id="UP000046067"/>
    </source>
</evidence>
<name>A0A655TJH3_VIBCL</name>
<sequence length="50" mass="5294">MAIGSIQCVFCWRINSAMMATAIISAGKNQRCTSPPSNSELSGCCSKNPQ</sequence>
<organism evidence="1 2">
    <name type="scientific">Vibrio cholerae</name>
    <dbReference type="NCBI Taxonomy" id="666"/>
    <lineage>
        <taxon>Bacteria</taxon>
        <taxon>Pseudomonadati</taxon>
        <taxon>Pseudomonadota</taxon>
        <taxon>Gammaproteobacteria</taxon>
        <taxon>Vibrionales</taxon>
        <taxon>Vibrionaceae</taxon>
        <taxon>Vibrio</taxon>
    </lineage>
</organism>
<reference evidence="1 2" key="1">
    <citation type="submission" date="2015-07" db="EMBL/GenBank/DDBJ databases">
        <authorList>
            <consortium name="Pathogen Informatics"/>
        </authorList>
    </citation>
    <scope>NUCLEOTIDE SEQUENCE [LARGE SCALE GENOMIC DNA]</scope>
    <source>
        <strain evidence="1 2">A325</strain>
    </source>
</reference>
<gene>
    <name evidence="1" type="ORF">ERS013201_03186</name>
</gene>
<protein>
    <submittedName>
        <fullName evidence="1">Uncharacterized protein</fullName>
    </submittedName>
</protein>
<proteinExistence type="predicted"/>
<dbReference type="EMBL" id="CWQJ01000025">
    <property type="protein sequence ID" value="CSC65344.1"/>
    <property type="molecule type" value="Genomic_DNA"/>
</dbReference>
<dbReference type="Proteomes" id="UP000046067">
    <property type="component" value="Unassembled WGS sequence"/>
</dbReference>
<dbReference type="AlphaFoldDB" id="A0A655TJH3"/>
<accession>A0A655TJH3</accession>
<evidence type="ECO:0000313" key="1">
    <source>
        <dbReference type="EMBL" id="CSC65344.1"/>
    </source>
</evidence>